<organism evidence="2 3">
    <name type="scientific">Acidobacterium capsulatum (strain ATCC 51196 / DSM 11244 / BCRC 80197 / JCM 7670 / NBRC 15755 / NCIMB 13165 / 161)</name>
    <dbReference type="NCBI Taxonomy" id="240015"/>
    <lineage>
        <taxon>Bacteria</taxon>
        <taxon>Pseudomonadati</taxon>
        <taxon>Acidobacteriota</taxon>
        <taxon>Terriglobia</taxon>
        <taxon>Terriglobales</taxon>
        <taxon>Acidobacteriaceae</taxon>
        <taxon>Acidobacterium</taxon>
    </lineage>
</organism>
<evidence type="ECO:0000313" key="2">
    <source>
        <dbReference type="EMBL" id="ACO33284.1"/>
    </source>
</evidence>
<dbReference type="Pfam" id="PF01755">
    <property type="entry name" value="Glyco_transf_25"/>
    <property type="match status" value="1"/>
</dbReference>
<gene>
    <name evidence="2" type="ordered locus">ACP_1163</name>
</gene>
<dbReference type="CDD" id="cd06532">
    <property type="entry name" value="Glyco_transf_25"/>
    <property type="match status" value="1"/>
</dbReference>
<dbReference type="eggNOG" id="COG3306">
    <property type="taxonomic scope" value="Bacteria"/>
</dbReference>
<dbReference type="HOGENOM" id="CLU_1264974_0_0_0"/>
<name>C1F4P3_ACIC5</name>
<evidence type="ECO:0000313" key="3">
    <source>
        <dbReference type="Proteomes" id="UP000002207"/>
    </source>
</evidence>
<dbReference type="AlphaFoldDB" id="C1F4P3"/>
<dbReference type="InterPro" id="IPR002654">
    <property type="entry name" value="Glyco_trans_25"/>
</dbReference>
<keyword evidence="3" id="KW-1185">Reference proteome</keyword>
<reference evidence="2 3" key="1">
    <citation type="journal article" date="2009" name="Appl. Environ. Microbiol.">
        <title>Three genomes from the phylum Acidobacteria provide insight into the lifestyles of these microorganisms in soils.</title>
        <authorList>
            <person name="Ward N.L."/>
            <person name="Challacombe J.F."/>
            <person name="Janssen P.H."/>
            <person name="Henrissat B."/>
            <person name="Coutinho P.M."/>
            <person name="Wu M."/>
            <person name="Xie G."/>
            <person name="Haft D.H."/>
            <person name="Sait M."/>
            <person name="Badger J."/>
            <person name="Barabote R.D."/>
            <person name="Bradley B."/>
            <person name="Brettin T.S."/>
            <person name="Brinkac L.M."/>
            <person name="Bruce D."/>
            <person name="Creasy T."/>
            <person name="Daugherty S.C."/>
            <person name="Davidsen T.M."/>
            <person name="DeBoy R.T."/>
            <person name="Detter J.C."/>
            <person name="Dodson R.J."/>
            <person name="Durkin A.S."/>
            <person name="Ganapathy A."/>
            <person name="Gwinn-Giglio M."/>
            <person name="Han C.S."/>
            <person name="Khouri H."/>
            <person name="Kiss H."/>
            <person name="Kothari S.P."/>
            <person name="Madupu R."/>
            <person name="Nelson K.E."/>
            <person name="Nelson W.C."/>
            <person name="Paulsen I."/>
            <person name="Penn K."/>
            <person name="Ren Q."/>
            <person name="Rosovitz M.J."/>
            <person name="Selengut J.D."/>
            <person name="Shrivastava S."/>
            <person name="Sullivan S.A."/>
            <person name="Tapia R."/>
            <person name="Thompson L.S."/>
            <person name="Watkins K.L."/>
            <person name="Yang Q."/>
            <person name="Yu C."/>
            <person name="Zafar N."/>
            <person name="Zhou L."/>
            <person name="Kuske C.R."/>
        </authorList>
    </citation>
    <scope>NUCLEOTIDE SEQUENCE [LARGE SCALE GENOMIC DNA]</scope>
    <source>
        <strain evidence="3">ATCC 51196 / DSM 11244 / BCRC 80197 / JCM 7670 / NBRC 15755 / NCIMB 13165 / 161</strain>
    </source>
</reference>
<proteinExistence type="predicted"/>
<protein>
    <submittedName>
        <fullName evidence="2">LPS glycosyltransferase family protein</fullName>
    </submittedName>
</protein>
<accession>C1F4P3</accession>
<dbReference type="KEGG" id="aca:ACP_1163"/>
<dbReference type="OrthoDB" id="881563at2"/>
<keyword evidence="2" id="KW-0808">Transferase</keyword>
<dbReference type="EMBL" id="CP001472">
    <property type="protein sequence ID" value="ACO33284.1"/>
    <property type="molecule type" value="Genomic_DNA"/>
</dbReference>
<dbReference type="STRING" id="240015.ACP_1163"/>
<dbReference type="InParanoid" id="C1F4P3"/>
<sequence length="216" mass="24778">MPVTIDTFFAKKICINLDRRPDRWQAVQQKFTEHRISNVERLSAVDARTAVIPDHLSHLRPQDYACTMSHLAAVKQAKREGCENVLIFEDDVTLDPALNDLFPGYMAELPEDWHMFFLGCYHLVEPIAVSPHIVRGVEALTAHAYCVRATLFDEFIALNENPPAIVDRNNTILQRRFHCYCFQPNLAGQEQGYSDVMEEVMPEKPLAHNYPIVGQW</sequence>
<evidence type="ECO:0000259" key="1">
    <source>
        <dbReference type="Pfam" id="PF01755"/>
    </source>
</evidence>
<dbReference type="Proteomes" id="UP000002207">
    <property type="component" value="Chromosome"/>
</dbReference>
<dbReference type="RefSeq" id="WP_015896315.1">
    <property type="nucleotide sequence ID" value="NC_012483.1"/>
</dbReference>
<feature type="domain" description="Glycosyl transferase family 25" evidence="1">
    <location>
        <begin position="11"/>
        <end position="110"/>
    </location>
</feature>
<dbReference type="GO" id="GO:0016740">
    <property type="term" value="F:transferase activity"/>
    <property type="evidence" value="ECO:0007669"/>
    <property type="project" value="UniProtKB-KW"/>
</dbReference>